<feature type="transmembrane region" description="Helical" evidence="5">
    <location>
        <begin position="99"/>
        <end position="118"/>
    </location>
</feature>
<keyword evidence="6" id="KW-0732">Signal</keyword>
<evidence type="ECO:0000256" key="6">
    <source>
        <dbReference type="SAM" id="SignalP"/>
    </source>
</evidence>
<dbReference type="AlphaFoldDB" id="A0A7I7U342"/>
<dbReference type="GO" id="GO:0016020">
    <property type="term" value="C:membrane"/>
    <property type="evidence" value="ECO:0007669"/>
    <property type="project" value="UniProtKB-SubCell"/>
</dbReference>
<keyword evidence="3 5" id="KW-1133">Transmembrane helix</keyword>
<sequence>MTSILTTLAVLTAACATANAAIAIADLARAPFVLANSAEVGVAPRWIPYLAWLKMAGALGLLAGFVLTPWLGLAAALGLTAFFVGAVAVHVRTGVLHNIAFPATYLVLSVAALGYFALTADAL</sequence>
<evidence type="ECO:0000256" key="5">
    <source>
        <dbReference type="SAM" id="Phobius"/>
    </source>
</evidence>
<evidence type="ECO:0000256" key="2">
    <source>
        <dbReference type="ARBA" id="ARBA00022692"/>
    </source>
</evidence>
<evidence type="ECO:0000256" key="4">
    <source>
        <dbReference type="ARBA" id="ARBA00023136"/>
    </source>
</evidence>
<feature type="chain" id="PRO_5029651975" description="Transmembrane invasion protein" evidence="6">
    <location>
        <begin position="21"/>
        <end position="123"/>
    </location>
</feature>
<dbReference type="Pfam" id="PF13564">
    <property type="entry name" value="DoxX_2"/>
    <property type="match status" value="1"/>
</dbReference>
<dbReference type="InterPro" id="IPR032808">
    <property type="entry name" value="DoxX"/>
</dbReference>
<gene>
    <name evidence="7" type="ORF">MPRF_26730</name>
</gene>
<dbReference type="Proteomes" id="UP000466554">
    <property type="component" value="Chromosome"/>
</dbReference>
<name>A0A7I7U342_MYCPF</name>
<dbReference type="RefSeq" id="WP_104864062.1">
    <property type="nucleotide sequence ID" value="NZ_AP022598.1"/>
</dbReference>
<dbReference type="EMBL" id="AP022598">
    <property type="protein sequence ID" value="BBY75774.1"/>
    <property type="molecule type" value="Genomic_DNA"/>
</dbReference>
<feature type="transmembrane region" description="Helical" evidence="5">
    <location>
        <begin position="74"/>
        <end position="93"/>
    </location>
</feature>
<evidence type="ECO:0000313" key="7">
    <source>
        <dbReference type="EMBL" id="BBY75774.1"/>
    </source>
</evidence>
<organism evidence="7 8">
    <name type="scientific">Mycolicibacterium parafortuitum</name>
    <name type="common">Mycobacterium parafortuitum</name>
    <dbReference type="NCBI Taxonomy" id="39692"/>
    <lineage>
        <taxon>Bacteria</taxon>
        <taxon>Bacillati</taxon>
        <taxon>Actinomycetota</taxon>
        <taxon>Actinomycetes</taxon>
        <taxon>Mycobacteriales</taxon>
        <taxon>Mycobacteriaceae</taxon>
        <taxon>Mycolicibacterium</taxon>
    </lineage>
</organism>
<protein>
    <recommendedName>
        <fullName evidence="9">Transmembrane invasion protein</fullName>
    </recommendedName>
</protein>
<keyword evidence="2 5" id="KW-0812">Transmembrane</keyword>
<accession>A0A7I7U342</accession>
<evidence type="ECO:0000256" key="1">
    <source>
        <dbReference type="ARBA" id="ARBA00004141"/>
    </source>
</evidence>
<comment type="subcellular location">
    <subcellularLocation>
        <location evidence="1">Membrane</location>
        <topology evidence="1">Multi-pass membrane protein</topology>
    </subcellularLocation>
</comment>
<reference evidence="7 8" key="1">
    <citation type="journal article" date="2019" name="Emerg. Microbes Infect.">
        <title>Comprehensive subspecies identification of 175 nontuberculous mycobacteria species based on 7547 genomic profiles.</title>
        <authorList>
            <person name="Matsumoto Y."/>
            <person name="Kinjo T."/>
            <person name="Motooka D."/>
            <person name="Nabeya D."/>
            <person name="Jung N."/>
            <person name="Uechi K."/>
            <person name="Horii T."/>
            <person name="Iida T."/>
            <person name="Fujita J."/>
            <person name="Nakamura S."/>
        </authorList>
    </citation>
    <scope>NUCLEOTIDE SEQUENCE [LARGE SCALE GENOMIC DNA]</scope>
    <source>
        <strain evidence="7 8">JCM 6367</strain>
    </source>
</reference>
<evidence type="ECO:0008006" key="9">
    <source>
        <dbReference type="Google" id="ProtNLM"/>
    </source>
</evidence>
<evidence type="ECO:0000313" key="8">
    <source>
        <dbReference type="Proteomes" id="UP000466554"/>
    </source>
</evidence>
<keyword evidence="4 5" id="KW-0472">Membrane</keyword>
<proteinExistence type="predicted"/>
<feature type="signal peptide" evidence="6">
    <location>
        <begin position="1"/>
        <end position="20"/>
    </location>
</feature>
<evidence type="ECO:0000256" key="3">
    <source>
        <dbReference type="ARBA" id="ARBA00022989"/>
    </source>
</evidence>